<dbReference type="SUPFAM" id="SSF54928">
    <property type="entry name" value="RNA-binding domain, RBD"/>
    <property type="match status" value="1"/>
</dbReference>
<organism evidence="4 5">
    <name type="scientific">Adineta steineri</name>
    <dbReference type="NCBI Taxonomy" id="433720"/>
    <lineage>
        <taxon>Eukaryota</taxon>
        <taxon>Metazoa</taxon>
        <taxon>Spiralia</taxon>
        <taxon>Gnathifera</taxon>
        <taxon>Rotifera</taxon>
        <taxon>Eurotatoria</taxon>
        <taxon>Bdelloidea</taxon>
        <taxon>Adinetida</taxon>
        <taxon>Adinetidae</taxon>
        <taxon>Adineta</taxon>
    </lineage>
</organism>
<keyword evidence="1" id="KW-0812">Transmembrane</keyword>
<reference evidence="4" key="1">
    <citation type="submission" date="2021-02" db="EMBL/GenBank/DDBJ databases">
        <authorList>
            <person name="Nowell W R."/>
        </authorList>
    </citation>
    <scope>NUCLEOTIDE SEQUENCE</scope>
</reference>
<dbReference type="PROSITE" id="PS51257">
    <property type="entry name" value="PROKAR_LIPOPROTEIN"/>
    <property type="match status" value="1"/>
</dbReference>
<dbReference type="InterPro" id="IPR035979">
    <property type="entry name" value="RBD_domain_sf"/>
</dbReference>
<keyword evidence="5" id="KW-1185">Reference proteome</keyword>
<dbReference type="Proteomes" id="UP000663877">
    <property type="component" value="Unassembled WGS sequence"/>
</dbReference>
<gene>
    <name evidence="3" type="ORF">BJG266_LOCUS31077</name>
    <name evidence="4" type="ORF">QVE165_LOCUS47967</name>
</gene>
<keyword evidence="1" id="KW-1133">Transmembrane helix</keyword>
<evidence type="ECO:0000313" key="4">
    <source>
        <dbReference type="EMBL" id="CAF1561861.1"/>
    </source>
</evidence>
<dbReference type="Gene3D" id="1.10.510.10">
    <property type="entry name" value="Transferase(Phosphotransferase) domain 1"/>
    <property type="match status" value="1"/>
</dbReference>
<dbReference type="EMBL" id="CAJNOM010000784">
    <property type="protein sequence ID" value="CAF1561861.1"/>
    <property type="molecule type" value="Genomic_DNA"/>
</dbReference>
<feature type="transmembrane region" description="Helical" evidence="1">
    <location>
        <begin position="19"/>
        <end position="35"/>
    </location>
</feature>
<sequence>MCLKIIINSTFYWIYYKKYSFSLIIFLSCLTIFQYRTDVFLTNKKVDYELSQAIKINLNLSINKTDNSNLSISTIDNSTYVKKCPKDISLFNHIPVRSNELINMISFVLQSQSLMYCPVPKVATKTLLNVILYIHVRDLIKNLNNNWTNIDNTKAKIERAINISKFIGELRAHGVIIPEQEKPKSLSEFLHMYLNILQFVLHNRRSQCAVVIFPHEDYVNKIMRKRPILLDEKELSVSRQLSRVHYLSHKITCGLKVKLPKDYSARELIDKVRNYFLPYGTIKYQEYSDNMIYFIFDDYDSVDRIVLEKNAHRIKGVQLVVEKLRIPKDRRTIVTSDVIEFCIHVTNLPNDVNGNELSDIFRIDVANILIRPYNELQHHLVENNRTSRPVENQSNVEILDVGMDMISEGLTFTYLGEDGYRVRISNFPPNVTRPEIFKRLWLRFFQNQSHLLVFNENDPSLPTTANATNEKSLAFAKDLIHAWHNQTFSRDQPYSMQCQLEMDVDYYNSKIAISHPIISQQLHSSTPSVISSINSGQDQQLTSLALPNSWSLVDNLNVLTQSDSLYSIIDRTDSNRRALLKIYSTISDRSSRLRVERHRLALQRLAKVEGVPELIDCNYEKSMVNQNSWKKLWLITEEPKGTRLDVCLSDELCNFKEKMLIILELINLVEKIHRCGVVHRNLIPSKIYVQPYISTENGKQFHLQTIDFDFAHLVNSSYKIQKINNTNLLPLIANQVTNNFYIPVEFEVEPLNNDDIDEEKESKQPERQSLTIDTGFICAILFWMITYHEPKAPH</sequence>
<name>A0A815XUT4_9BILA</name>
<dbReference type="InterPro" id="IPR011009">
    <property type="entry name" value="Kinase-like_dom_sf"/>
</dbReference>
<dbReference type="Proteomes" id="UP000663832">
    <property type="component" value="Unassembled WGS sequence"/>
</dbReference>
<proteinExistence type="predicted"/>
<protein>
    <recommendedName>
        <fullName evidence="2">Protein kinase domain-containing protein</fullName>
    </recommendedName>
</protein>
<dbReference type="GO" id="GO:0004672">
    <property type="term" value="F:protein kinase activity"/>
    <property type="evidence" value="ECO:0007669"/>
    <property type="project" value="InterPro"/>
</dbReference>
<evidence type="ECO:0000313" key="5">
    <source>
        <dbReference type="Proteomes" id="UP000663832"/>
    </source>
</evidence>
<comment type="caution">
    <text evidence="4">The sequence shown here is derived from an EMBL/GenBank/DDBJ whole genome shotgun (WGS) entry which is preliminary data.</text>
</comment>
<dbReference type="AlphaFoldDB" id="A0A815XUT4"/>
<dbReference type="PROSITE" id="PS50011">
    <property type="entry name" value="PROTEIN_KINASE_DOM"/>
    <property type="match status" value="1"/>
</dbReference>
<evidence type="ECO:0000313" key="3">
    <source>
        <dbReference type="EMBL" id="CAF1278703.1"/>
    </source>
</evidence>
<dbReference type="OrthoDB" id="10054971at2759"/>
<evidence type="ECO:0000256" key="1">
    <source>
        <dbReference type="SAM" id="Phobius"/>
    </source>
</evidence>
<dbReference type="GO" id="GO:0003676">
    <property type="term" value="F:nucleic acid binding"/>
    <property type="evidence" value="ECO:0007669"/>
    <property type="project" value="InterPro"/>
</dbReference>
<dbReference type="GO" id="GO:0005524">
    <property type="term" value="F:ATP binding"/>
    <property type="evidence" value="ECO:0007669"/>
    <property type="project" value="InterPro"/>
</dbReference>
<dbReference type="SUPFAM" id="SSF56112">
    <property type="entry name" value="Protein kinase-like (PK-like)"/>
    <property type="match status" value="1"/>
</dbReference>
<dbReference type="InterPro" id="IPR000719">
    <property type="entry name" value="Prot_kinase_dom"/>
</dbReference>
<evidence type="ECO:0000259" key="2">
    <source>
        <dbReference type="PROSITE" id="PS50011"/>
    </source>
</evidence>
<accession>A0A815XUT4</accession>
<feature type="domain" description="Protein kinase" evidence="2">
    <location>
        <begin position="550"/>
        <end position="794"/>
    </location>
</feature>
<dbReference type="EMBL" id="CAJNOI010000437">
    <property type="protein sequence ID" value="CAF1278703.1"/>
    <property type="molecule type" value="Genomic_DNA"/>
</dbReference>
<keyword evidence="1" id="KW-0472">Membrane</keyword>